<evidence type="ECO:0000313" key="3">
    <source>
        <dbReference type="EnsemblMetazoa" id="AALFPA23_009959.P13809"/>
    </source>
</evidence>
<evidence type="ECO:0000259" key="2">
    <source>
        <dbReference type="Pfam" id="PF16064"/>
    </source>
</evidence>
<name>A0ABM1YKD6_AEDAL</name>
<proteinExistence type="predicted"/>
<keyword evidence="4" id="KW-1185">Reference proteome</keyword>
<dbReference type="EnsemblMetazoa" id="AALFPA23_009959.R13809">
    <property type="protein sequence ID" value="AALFPA23_009959.P13809"/>
    <property type="gene ID" value="AALFPA23_009959"/>
</dbReference>
<dbReference type="InterPro" id="IPR032071">
    <property type="entry name" value="DUF4806"/>
</dbReference>
<dbReference type="RefSeq" id="XP_062703402.1">
    <property type="nucleotide sequence ID" value="XM_062847418.1"/>
</dbReference>
<organism evidence="3 4">
    <name type="scientific">Aedes albopictus</name>
    <name type="common">Asian tiger mosquito</name>
    <name type="synonym">Stegomyia albopicta</name>
    <dbReference type="NCBI Taxonomy" id="7160"/>
    <lineage>
        <taxon>Eukaryota</taxon>
        <taxon>Metazoa</taxon>
        <taxon>Ecdysozoa</taxon>
        <taxon>Arthropoda</taxon>
        <taxon>Hexapoda</taxon>
        <taxon>Insecta</taxon>
        <taxon>Pterygota</taxon>
        <taxon>Neoptera</taxon>
        <taxon>Endopterygota</taxon>
        <taxon>Diptera</taxon>
        <taxon>Nematocera</taxon>
        <taxon>Culicoidea</taxon>
        <taxon>Culicidae</taxon>
        <taxon>Culicinae</taxon>
        <taxon>Aedini</taxon>
        <taxon>Aedes</taxon>
        <taxon>Stegomyia</taxon>
    </lineage>
</organism>
<dbReference type="Pfam" id="PF16064">
    <property type="entry name" value="DUF4806"/>
    <property type="match status" value="1"/>
</dbReference>
<dbReference type="GeneID" id="134285819"/>
<accession>A0ABM1YKD6</accession>
<reference evidence="4" key="1">
    <citation type="journal article" date="2015" name="Proc. Natl. Acad. Sci. U.S.A.">
        <title>Genome sequence of the Asian Tiger mosquito, Aedes albopictus, reveals insights into its biology, genetics, and evolution.</title>
        <authorList>
            <person name="Chen X.G."/>
            <person name="Jiang X."/>
            <person name="Gu J."/>
            <person name="Xu M."/>
            <person name="Wu Y."/>
            <person name="Deng Y."/>
            <person name="Zhang C."/>
            <person name="Bonizzoni M."/>
            <person name="Dermauw W."/>
            <person name="Vontas J."/>
            <person name="Armbruster P."/>
            <person name="Huang X."/>
            <person name="Yang Y."/>
            <person name="Zhang H."/>
            <person name="He W."/>
            <person name="Peng H."/>
            <person name="Liu Y."/>
            <person name="Wu K."/>
            <person name="Chen J."/>
            <person name="Lirakis M."/>
            <person name="Topalis P."/>
            <person name="Van Leeuwen T."/>
            <person name="Hall A.B."/>
            <person name="Jiang X."/>
            <person name="Thorpe C."/>
            <person name="Mueller R.L."/>
            <person name="Sun C."/>
            <person name="Waterhouse R.M."/>
            <person name="Yan G."/>
            <person name="Tu Z.J."/>
            <person name="Fang X."/>
            <person name="James A.A."/>
        </authorList>
    </citation>
    <scope>NUCLEOTIDE SEQUENCE [LARGE SCALE GENOMIC DNA]</scope>
    <source>
        <strain evidence="4">Foshan</strain>
    </source>
</reference>
<feature type="region of interest" description="Disordered" evidence="1">
    <location>
        <begin position="1"/>
        <end position="25"/>
    </location>
</feature>
<feature type="domain" description="DUF4806" evidence="2">
    <location>
        <begin position="39"/>
        <end position="127"/>
    </location>
</feature>
<dbReference type="Proteomes" id="UP000069940">
    <property type="component" value="Unassembled WGS sequence"/>
</dbReference>
<evidence type="ECO:0000313" key="4">
    <source>
        <dbReference type="Proteomes" id="UP000069940"/>
    </source>
</evidence>
<reference evidence="3" key="2">
    <citation type="submission" date="2025-05" db="UniProtKB">
        <authorList>
            <consortium name="EnsemblMetazoa"/>
        </authorList>
    </citation>
    <scope>IDENTIFICATION</scope>
    <source>
        <strain evidence="3">Foshan</strain>
    </source>
</reference>
<feature type="compositionally biased region" description="Low complexity" evidence="1">
    <location>
        <begin position="1"/>
        <end position="13"/>
    </location>
</feature>
<protein>
    <recommendedName>
        <fullName evidence="2">DUF4806 domain-containing protein</fullName>
    </recommendedName>
</protein>
<evidence type="ECO:0000256" key="1">
    <source>
        <dbReference type="SAM" id="MobiDB-lite"/>
    </source>
</evidence>
<sequence length="190" mass="21737">MDRSQSASASSSSGTGGPKPRIKSFSRLSTLSSTRGAGVDGFTFPLQTADEIERLEVAVREDRTLWNQYVEYLRDKKTEIMDIPSVMKLLFLDEALDGYNFNGIQGRKMQKRPLKMYAIFIDCMLEAWRQQVLDIGHLQKEISIGITASKRRIRVKRCREKKHIRRMAASNLNFALVDEDEPEYITIVDS</sequence>